<protein>
    <submittedName>
        <fullName evidence="9">G_PROTEIN_RECEP_F3_4 domain-containing protein</fullName>
    </submittedName>
</protein>
<evidence type="ECO:0000256" key="3">
    <source>
        <dbReference type="ARBA" id="ARBA00022989"/>
    </source>
</evidence>
<name>A0AAV4VBP4_9ARAC</name>
<keyword evidence="5" id="KW-0325">Glycoprotein</keyword>
<evidence type="ECO:0000313" key="10">
    <source>
        <dbReference type="Proteomes" id="UP001054837"/>
    </source>
</evidence>
<keyword evidence="10" id="KW-1185">Reference proteome</keyword>
<evidence type="ECO:0000259" key="8">
    <source>
        <dbReference type="PROSITE" id="PS50259"/>
    </source>
</evidence>
<feature type="transmembrane region" description="Helical" evidence="7">
    <location>
        <begin position="169"/>
        <end position="190"/>
    </location>
</feature>
<proteinExistence type="predicted"/>
<evidence type="ECO:0000256" key="7">
    <source>
        <dbReference type="SAM" id="Phobius"/>
    </source>
</evidence>
<evidence type="ECO:0000256" key="2">
    <source>
        <dbReference type="ARBA" id="ARBA00022692"/>
    </source>
</evidence>
<evidence type="ECO:0000256" key="5">
    <source>
        <dbReference type="ARBA" id="ARBA00023180"/>
    </source>
</evidence>
<organism evidence="9 10">
    <name type="scientific">Caerostris darwini</name>
    <dbReference type="NCBI Taxonomy" id="1538125"/>
    <lineage>
        <taxon>Eukaryota</taxon>
        <taxon>Metazoa</taxon>
        <taxon>Ecdysozoa</taxon>
        <taxon>Arthropoda</taxon>
        <taxon>Chelicerata</taxon>
        <taxon>Arachnida</taxon>
        <taxon>Araneae</taxon>
        <taxon>Araneomorphae</taxon>
        <taxon>Entelegynae</taxon>
        <taxon>Araneoidea</taxon>
        <taxon>Araneidae</taxon>
        <taxon>Caerostris</taxon>
    </lineage>
</organism>
<dbReference type="EMBL" id="BPLQ01012752">
    <property type="protein sequence ID" value="GIY67542.1"/>
    <property type="molecule type" value="Genomic_DNA"/>
</dbReference>
<keyword evidence="4 7" id="KW-0472">Membrane</keyword>
<dbReference type="CDD" id="cd13953">
    <property type="entry name" value="7tm_classC_mGluR-like"/>
    <property type="match status" value="1"/>
</dbReference>
<accession>A0AAV4VBP4</accession>
<evidence type="ECO:0000313" key="9">
    <source>
        <dbReference type="EMBL" id="GIY67542.1"/>
    </source>
</evidence>
<feature type="transmembrane region" description="Helical" evidence="7">
    <location>
        <begin position="103"/>
        <end position="124"/>
    </location>
</feature>
<dbReference type="Pfam" id="PF00003">
    <property type="entry name" value="7tm_3"/>
    <property type="match status" value="1"/>
</dbReference>
<keyword evidence="3 7" id="KW-1133">Transmembrane helix</keyword>
<feature type="transmembrane region" description="Helical" evidence="7">
    <location>
        <begin position="216"/>
        <end position="232"/>
    </location>
</feature>
<feature type="transmembrane region" description="Helical" evidence="7">
    <location>
        <begin position="244"/>
        <end position="267"/>
    </location>
</feature>
<dbReference type="GO" id="GO:0004930">
    <property type="term" value="F:G protein-coupled receptor activity"/>
    <property type="evidence" value="ECO:0007669"/>
    <property type="project" value="InterPro"/>
</dbReference>
<feature type="transmembrane region" description="Helical" evidence="7">
    <location>
        <begin position="279"/>
        <end position="298"/>
    </location>
</feature>
<feature type="region of interest" description="Disordered" evidence="6">
    <location>
        <begin position="371"/>
        <end position="397"/>
    </location>
</feature>
<feature type="domain" description="G-protein coupled receptors family 3 profile" evidence="8">
    <location>
        <begin position="104"/>
        <end position="296"/>
    </location>
</feature>
<feature type="transmembrane region" description="Helical" evidence="7">
    <location>
        <begin position="69"/>
        <end position="91"/>
    </location>
</feature>
<keyword evidence="2 7" id="KW-0812">Transmembrane</keyword>
<dbReference type="InterPro" id="IPR017978">
    <property type="entry name" value="GPCR_3_C"/>
</dbReference>
<dbReference type="Proteomes" id="UP001054837">
    <property type="component" value="Unassembled WGS sequence"/>
</dbReference>
<evidence type="ECO:0000256" key="4">
    <source>
        <dbReference type="ARBA" id="ARBA00023136"/>
    </source>
</evidence>
<dbReference type="AlphaFoldDB" id="A0AAV4VBP4"/>
<dbReference type="PANTHER" id="PTHR24060">
    <property type="entry name" value="METABOTROPIC GLUTAMATE RECEPTOR"/>
    <property type="match status" value="1"/>
</dbReference>
<reference evidence="9 10" key="1">
    <citation type="submission" date="2021-06" db="EMBL/GenBank/DDBJ databases">
        <title>Caerostris darwini draft genome.</title>
        <authorList>
            <person name="Kono N."/>
            <person name="Arakawa K."/>
        </authorList>
    </citation>
    <scope>NUCLEOTIDE SEQUENCE [LARGE SCALE GENOMIC DNA]</scope>
</reference>
<gene>
    <name evidence="9" type="primary">AVEN_132195_1</name>
    <name evidence="9" type="ORF">CDAR_190731</name>
</gene>
<dbReference type="InterPro" id="IPR050726">
    <property type="entry name" value="mGluR"/>
</dbReference>
<feature type="compositionally biased region" description="Polar residues" evidence="6">
    <location>
        <begin position="377"/>
        <end position="397"/>
    </location>
</feature>
<comment type="caution">
    <text evidence="9">The sequence shown here is derived from an EMBL/GenBank/DDBJ whole genome shotgun (WGS) entry which is preliminary data.</text>
</comment>
<dbReference type="GO" id="GO:0016020">
    <property type="term" value="C:membrane"/>
    <property type="evidence" value="ECO:0007669"/>
    <property type="project" value="UniProtKB-SubCell"/>
</dbReference>
<evidence type="ECO:0000256" key="1">
    <source>
        <dbReference type="ARBA" id="ARBA00004141"/>
    </source>
</evidence>
<evidence type="ECO:0000256" key="6">
    <source>
        <dbReference type="SAM" id="MobiDB-lite"/>
    </source>
</evidence>
<feature type="transmembrane region" description="Helical" evidence="7">
    <location>
        <begin position="136"/>
        <end position="157"/>
    </location>
</feature>
<sequence>MEAIDALTKLTIITPSQSTNSTYNTSDGEDIGDFTISEDDQNTPTTIIEFVNRTAKEVPFYLKFRNEPWVIPLVALALFNVAAILIFEIYVLYKSCGGRRHLFLGQVLLLGLFLSSVLGLLYVPEPHWLFCGITRAGIGIVYSIVFGTLLVKCIFLLKIHSGVYFNASFQALLLFFIIAVEIAIVTQWLVYEPPNVTSDSTNQVVCGKSPLDRIEYLTYVMLLLFLVIVASIRARSLRENNKEALYIGVSIAIALIFWVAWISVAIIFDRRYEAPAEGFGLLCTSLVIFFLIFIPKAVHLSSPRSKLGNGSSGGSHSVIHTPSFLHLQPHAVLPSSTQGTLIKQNQVNADYCRGFSSRLWRYDYPSFHQMEPPPLSHTDTNSMKKSNGSSFNHSHLY</sequence>
<dbReference type="PROSITE" id="PS50259">
    <property type="entry name" value="G_PROTEIN_RECEP_F3_4"/>
    <property type="match status" value="1"/>
</dbReference>
<comment type="subcellular location">
    <subcellularLocation>
        <location evidence="1">Membrane</location>
        <topology evidence="1">Multi-pass membrane protein</topology>
    </subcellularLocation>
</comment>